<name>A0ABP4K9U3_9ACTN</name>
<sequence length="235" mass="25050">MTTGADGGADVLGLVEEHLDSIHDRLTDEEYELLLTRLRALADTPPDDARAVRRAFQGVRLGLLPLPFDHPVRAGLDSFRLIAAAPDRRLAVERTRALLARLAAGPPDPPRSPGTAADTAAIIAAVKRRLLKVPALSAAAARTRCGGAPPPDLILLVDPDRGDRYPEFQFEPGDGPYLVVLQVNRVLHADADPWGAADWWLSPNCWLDGGPPAALLGVRPDGDLVDAAVALVEAD</sequence>
<evidence type="ECO:0008006" key="3">
    <source>
        <dbReference type="Google" id="ProtNLM"/>
    </source>
</evidence>
<evidence type="ECO:0000313" key="2">
    <source>
        <dbReference type="Proteomes" id="UP001500443"/>
    </source>
</evidence>
<protein>
    <recommendedName>
        <fullName evidence="3">DUF3168 domain-containing protein</fullName>
    </recommendedName>
</protein>
<keyword evidence="2" id="KW-1185">Reference proteome</keyword>
<proteinExistence type="predicted"/>
<reference evidence="2" key="1">
    <citation type="journal article" date="2019" name="Int. J. Syst. Evol. Microbiol.">
        <title>The Global Catalogue of Microorganisms (GCM) 10K type strain sequencing project: providing services to taxonomists for standard genome sequencing and annotation.</title>
        <authorList>
            <consortium name="The Broad Institute Genomics Platform"/>
            <consortium name="The Broad Institute Genome Sequencing Center for Infectious Disease"/>
            <person name="Wu L."/>
            <person name="Ma J."/>
        </authorList>
    </citation>
    <scope>NUCLEOTIDE SEQUENCE [LARGE SCALE GENOMIC DNA]</scope>
    <source>
        <strain evidence="2">JCM 15481</strain>
    </source>
</reference>
<dbReference type="EMBL" id="BAAAPF010000247">
    <property type="protein sequence ID" value="GAA1499499.1"/>
    <property type="molecule type" value="Genomic_DNA"/>
</dbReference>
<dbReference type="RefSeq" id="WP_344292985.1">
    <property type="nucleotide sequence ID" value="NZ_BAAAPF010000247.1"/>
</dbReference>
<gene>
    <name evidence="1" type="ORF">GCM10009802_53190</name>
</gene>
<dbReference type="Proteomes" id="UP001500443">
    <property type="component" value="Unassembled WGS sequence"/>
</dbReference>
<evidence type="ECO:0000313" key="1">
    <source>
        <dbReference type="EMBL" id="GAA1499499.1"/>
    </source>
</evidence>
<accession>A0ABP4K9U3</accession>
<organism evidence="1 2">
    <name type="scientific">Streptomyces synnematoformans</name>
    <dbReference type="NCBI Taxonomy" id="415721"/>
    <lineage>
        <taxon>Bacteria</taxon>
        <taxon>Bacillati</taxon>
        <taxon>Actinomycetota</taxon>
        <taxon>Actinomycetes</taxon>
        <taxon>Kitasatosporales</taxon>
        <taxon>Streptomycetaceae</taxon>
        <taxon>Streptomyces</taxon>
    </lineage>
</organism>
<comment type="caution">
    <text evidence="1">The sequence shown here is derived from an EMBL/GenBank/DDBJ whole genome shotgun (WGS) entry which is preliminary data.</text>
</comment>